<dbReference type="SUPFAM" id="SSF47413">
    <property type="entry name" value="lambda repressor-like DNA-binding domains"/>
    <property type="match status" value="1"/>
</dbReference>
<sequence length="384" mass="43656">MPESSKANVPNYQEVGGRIKELRIAHSLSQEVFAEKLNMSQGHLSRVEKGAIISTALCDLIAEKFNTTKEYLLFGVKEKPLGVTSCPVPVTKNTDAGFPKFSLDQTDFIARSNIQIKKLLEDCKYEYSFLVHEIRDVDSILHTDDQLYPTTSYSFSLTVECLPSGYEWVASETKRSEVNLDRIKDPYNEIELKRQMEGKGRNYTSRKTAKDTCLFEPYSFRMFSPYDFLDTEYGRLSDIGRYREAKDIALYEGLEYPKDCNDPIVDKLSPDSNVYLADGTIDRGAEFERFKKIIRSGVGSKSLIPSPVRALEGEYFTSGGGVIYKGRRYGLGFRGRLGITVDSHEFGENEVQFTIDDKLISASQFIDMLTTYQGWQMSFKFESV</sequence>
<dbReference type="InterPro" id="IPR056130">
    <property type="entry name" value="DUF7713"/>
</dbReference>
<dbReference type="RefSeq" id="WP_014270262.1">
    <property type="nucleotide sequence ID" value="NC_016633.1"/>
</dbReference>
<evidence type="ECO:0000313" key="2">
    <source>
        <dbReference type="EMBL" id="AEV29414.1"/>
    </source>
</evidence>
<dbReference type="Pfam" id="PF01381">
    <property type="entry name" value="HTH_3"/>
    <property type="match status" value="1"/>
</dbReference>
<dbReference type="PROSITE" id="PS50943">
    <property type="entry name" value="HTH_CROC1"/>
    <property type="match status" value="1"/>
</dbReference>
<dbReference type="HOGENOM" id="CLU_719447_0_0_12"/>
<dbReference type="AlphaFoldDB" id="G8QWB6"/>
<dbReference type="STRING" id="158190.SpiGrapes_1607"/>
<protein>
    <submittedName>
        <fullName evidence="2">Putative transcriptional regulator</fullName>
    </submittedName>
</protein>
<dbReference type="Gene3D" id="1.10.260.40">
    <property type="entry name" value="lambda repressor-like DNA-binding domains"/>
    <property type="match status" value="1"/>
</dbReference>
<dbReference type="CDD" id="cd00093">
    <property type="entry name" value="HTH_XRE"/>
    <property type="match status" value="1"/>
</dbReference>
<evidence type="ECO:0000313" key="3">
    <source>
        <dbReference type="Proteomes" id="UP000005632"/>
    </source>
</evidence>
<dbReference type="Pfam" id="PF24828">
    <property type="entry name" value="DUF7713"/>
    <property type="match status" value="1"/>
</dbReference>
<dbReference type="EMBL" id="CP003155">
    <property type="protein sequence ID" value="AEV29414.1"/>
    <property type="molecule type" value="Genomic_DNA"/>
</dbReference>
<name>G8QWB6_SPHPG</name>
<dbReference type="eggNOG" id="COG1396">
    <property type="taxonomic scope" value="Bacteria"/>
</dbReference>
<dbReference type="Proteomes" id="UP000005632">
    <property type="component" value="Chromosome"/>
</dbReference>
<organism evidence="2 3">
    <name type="scientific">Sphaerochaeta pleomorpha (strain ATCC BAA-1885 / DSM 22778 / Grapes)</name>
    <dbReference type="NCBI Taxonomy" id="158190"/>
    <lineage>
        <taxon>Bacteria</taxon>
        <taxon>Pseudomonadati</taxon>
        <taxon>Spirochaetota</taxon>
        <taxon>Spirochaetia</taxon>
        <taxon>Spirochaetales</taxon>
        <taxon>Sphaerochaetaceae</taxon>
        <taxon>Sphaerochaeta</taxon>
    </lineage>
</organism>
<gene>
    <name evidence="2" type="ordered locus">SpiGrapes_1607</name>
</gene>
<evidence type="ECO:0000259" key="1">
    <source>
        <dbReference type="PROSITE" id="PS50943"/>
    </source>
</evidence>
<accession>G8QWB6</accession>
<dbReference type="GO" id="GO:0003677">
    <property type="term" value="F:DNA binding"/>
    <property type="evidence" value="ECO:0007669"/>
    <property type="project" value="InterPro"/>
</dbReference>
<reference evidence="2 3" key="1">
    <citation type="submission" date="2011-11" db="EMBL/GenBank/DDBJ databases">
        <title>Complete sequence of Spirochaeta sp. grapes.</title>
        <authorList>
            <consortium name="US DOE Joint Genome Institute"/>
            <person name="Lucas S."/>
            <person name="Han J."/>
            <person name="Lapidus A."/>
            <person name="Cheng J.-F."/>
            <person name="Goodwin L."/>
            <person name="Pitluck S."/>
            <person name="Peters L."/>
            <person name="Ovchinnikova G."/>
            <person name="Munk A.C."/>
            <person name="Detter J.C."/>
            <person name="Han C."/>
            <person name="Tapia R."/>
            <person name="Land M."/>
            <person name="Hauser L."/>
            <person name="Kyrpides N."/>
            <person name="Ivanova N."/>
            <person name="Pagani I."/>
            <person name="Ritalahtilisa K."/>
            <person name="Loeffler F."/>
            <person name="Woyke T."/>
        </authorList>
    </citation>
    <scope>NUCLEOTIDE SEQUENCE [LARGE SCALE GENOMIC DNA]</scope>
    <source>
        <strain evidence="3">ATCC BAA-1885 / DSM 22778 / Grapes</strain>
    </source>
</reference>
<dbReference type="InterPro" id="IPR010982">
    <property type="entry name" value="Lambda_DNA-bd_dom_sf"/>
</dbReference>
<proteinExistence type="predicted"/>
<feature type="domain" description="HTH cro/C1-type" evidence="1">
    <location>
        <begin position="19"/>
        <end position="72"/>
    </location>
</feature>
<keyword evidence="3" id="KW-1185">Reference proteome</keyword>
<dbReference type="SMART" id="SM00530">
    <property type="entry name" value="HTH_XRE"/>
    <property type="match status" value="1"/>
</dbReference>
<dbReference type="InterPro" id="IPR001387">
    <property type="entry name" value="Cro/C1-type_HTH"/>
</dbReference>
<dbReference type="KEGG" id="sgp:SpiGrapes_1607"/>